<evidence type="ECO:0000256" key="2">
    <source>
        <dbReference type="ARBA" id="ARBA00022679"/>
    </source>
</evidence>
<dbReference type="PANTHER" id="PTHR43397:SF1">
    <property type="entry name" value="ERGOTHIONEINE BIOSYNTHESIS PROTEIN 1"/>
    <property type="match status" value="1"/>
</dbReference>
<protein>
    <submittedName>
        <fullName evidence="4">L-histidine N(Alpha)-methyltransferase</fullName>
        <ecNumber evidence="4">2.1.1.44</ecNumber>
    </submittedName>
</protein>
<keyword evidence="5" id="KW-1185">Reference proteome</keyword>
<keyword evidence="2 4" id="KW-0808">Transferase</keyword>
<dbReference type="InterPro" id="IPR029063">
    <property type="entry name" value="SAM-dependent_MTases_sf"/>
</dbReference>
<dbReference type="InterPro" id="IPR051128">
    <property type="entry name" value="EgtD_Methyltrsf_superfamily"/>
</dbReference>
<dbReference type="AlphaFoldDB" id="A0A940Y7I0"/>
<evidence type="ECO:0000259" key="3">
    <source>
        <dbReference type="Pfam" id="PF10017"/>
    </source>
</evidence>
<gene>
    <name evidence="4" type="primary">egtD</name>
    <name evidence="4" type="ORF">KAK03_01325</name>
</gene>
<reference evidence="4 5" key="1">
    <citation type="submission" date="2021-04" db="EMBL/GenBank/DDBJ databases">
        <title>The genome sequence of Ideonella sp. 3Y2.</title>
        <authorList>
            <person name="Liu Y."/>
        </authorList>
    </citation>
    <scope>NUCLEOTIDE SEQUENCE [LARGE SCALE GENOMIC DNA]</scope>
    <source>
        <strain evidence="4 5">3Y2</strain>
    </source>
</reference>
<sequence>MSPLFLELHRIDPGALAREAALGLLAQPAAVSPKFFYDALGSRLFEAITALDEYYPTRTEAAIFERHGAAIAAAVHARLGPRPVIIEPGAGSCRKAASLFGVLRPRRFVALDISVDYLREALRALQPAHPALALVGVGLDFSARLALPPEALGTDAGPSLVFYPGSSIGNFAPEQALRLLREARALSQGGALLIGVDRVKAIPVLEAAYDDALGVTAAFNLNLLRHLNRVLGSNFRLDDWRHVAFYDAAASRIEMHLEARLATTVHWPGGERRFAAGERLLTEHSYKWTPEAFDALLHDAGYRSCQHCSDDAGWFSVVLAA</sequence>
<feature type="domain" description="Histidine-specific methyltransferase SAM-dependent" evidence="3">
    <location>
        <begin position="18"/>
        <end position="320"/>
    </location>
</feature>
<name>A0A940Y7I0_9BURK</name>
<evidence type="ECO:0000256" key="1">
    <source>
        <dbReference type="ARBA" id="ARBA00022603"/>
    </source>
</evidence>
<dbReference type="GO" id="GO:0052706">
    <property type="term" value="F:L-histidine N(alpha)-methyltransferase activity"/>
    <property type="evidence" value="ECO:0007669"/>
    <property type="project" value="UniProtKB-EC"/>
</dbReference>
<dbReference type="EMBL" id="JAGQDD010000001">
    <property type="protein sequence ID" value="MBQ0929108.1"/>
    <property type="molecule type" value="Genomic_DNA"/>
</dbReference>
<organism evidence="4 5">
    <name type="scientific">Ideonella alba</name>
    <dbReference type="NCBI Taxonomy" id="2824118"/>
    <lineage>
        <taxon>Bacteria</taxon>
        <taxon>Pseudomonadati</taxon>
        <taxon>Pseudomonadota</taxon>
        <taxon>Betaproteobacteria</taxon>
        <taxon>Burkholderiales</taxon>
        <taxon>Sphaerotilaceae</taxon>
        <taxon>Ideonella</taxon>
    </lineage>
</organism>
<proteinExistence type="predicted"/>
<dbReference type="Proteomes" id="UP000676246">
    <property type="component" value="Unassembled WGS sequence"/>
</dbReference>
<dbReference type="PIRSF" id="PIRSF018005">
    <property type="entry name" value="UCP018005"/>
    <property type="match status" value="1"/>
</dbReference>
<dbReference type="GO" id="GO:0032259">
    <property type="term" value="P:methylation"/>
    <property type="evidence" value="ECO:0007669"/>
    <property type="project" value="UniProtKB-KW"/>
</dbReference>
<keyword evidence="1 4" id="KW-0489">Methyltransferase</keyword>
<dbReference type="InterPro" id="IPR017804">
    <property type="entry name" value="MeTrfase_EgtD-like"/>
</dbReference>
<comment type="caution">
    <text evidence="4">The sequence shown here is derived from an EMBL/GenBank/DDBJ whole genome shotgun (WGS) entry which is preliminary data.</text>
</comment>
<dbReference type="EC" id="2.1.1.44" evidence="4"/>
<dbReference type="InterPro" id="IPR035094">
    <property type="entry name" value="EgtD"/>
</dbReference>
<dbReference type="InterPro" id="IPR019257">
    <property type="entry name" value="MeTrfase_dom"/>
</dbReference>
<dbReference type="PANTHER" id="PTHR43397">
    <property type="entry name" value="ERGOTHIONEINE BIOSYNTHESIS PROTEIN 1"/>
    <property type="match status" value="1"/>
</dbReference>
<dbReference type="NCBIfam" id="TIGR03438">
    <property type="entry name" value="egtD_ergothio"/>
    <property type="match status" value="1"/>
</dbReference>
<accession>A0A940Y7I0</accession>
<dbReference type="SUPFAM" id="SSF53335">
    <property type="entry name" value="S-adenosyl-L-methionine-dependent methyltransferases"/>
    <property type="match status" value="1"/>
</dbReference>
<evidence type="ECO:0000313" key="5">
    <source>
        <dbReference type="Proteomes" id="UP000676246"/>
    </source>
</evidence>
<dbReference type="RefSeq" id="WP_210851318.1">
    <property type="nucleotide sequence ID" value="NZ_JAGQDD010000001.1"/>
</dbReference>
<dbReference type="Gene3D" id="3.40.50.150">
    <property type="entry name" value="Vaccinia Virus protein VP39"/>
    <property type="match status" value="1"/>
</dbReference>
<evidence type="ECO:0000313" key="4">
    <source>
        <dbReference type="EMBL" id="MBQ0929108.1"/>
    </source>
</evidence>
<dbReference type="Pfam" id="PF10017">
    <property type="entry name" value="Methyltransf_33"/>
    <property type="match status" value="1"/>
</dbReference>